<comment type="caution">
    <text evidence="3">The sequence shown here is derived from an EMBL/GenBank/DDBJ whole genome shotgun (WGS) entry which is preliminary data.</text>
</comment>
<feature type="region of interest" description="Disordered" evidence="1">
    <location>
        <begin position="565"/>
        <end position="596"/>
    </location>
</feature>
<evidence type="ECO:0000313" key="4">
    <source>
        <dbReference type="Proteomes" id="UP000267870"/>
    </source>
</evidence>
<dbReference type="Pfam" id="PF14501">
    <property type="entry name" value="HATPase_c_5"/>
    <property type="match status" value="1"/>
</dbReference>
<dbReference type="InterPro" id="IPR003594">
    <property type="entry name" value="HATPase_dom"/>
</dbReference>
<sequence length="862" mass="99314">MVKEVAFSVSAKAARLIGRENITDVSGALTELVKNSYDADAESVLINYDIPFPIIEEGQDISDNINVLSAEDFEFLNSEYIENKNSATKIRIFSNENIELDSNEENKKNKLETVKEVLSKYNHIYIVDNGTGMTEEILSTVWMNIGTSDKEKNTTSKKGRQKTGAKGIGRFALDKLSTATEVYTRQIDNSLYRWRLNWELFEKAELIDDVKAELEIIDDKTMAQISEMFIKSNENEFIDFENNSGTIIHLNPIRDNWFNRDFRKVNKNLKSINPLTSTDCFEVNVLNNYDHSLDFKTSQDRFDRKRYDYRVKAEVKNGELSLLFDRNELDLSLKIIEVTKGGESFSIDLDSEFWSDSAFQKKLTNKSSFDSSIEYSFKISDIIDSNDFSIRDIESIGDFTTELFFLKSAASSIPILKRFNATERKKWSENFSGIKIYRDNFKVRPYGDDGRYFDWLSLSERQQKNPGAPTNKAPWRVLPYQIFGEVLISREGNPNLTDSANRESLVENREYSLLKEILLFIIEQFEADRQYPLQVLGNLIDRRYEKIRSEKKKIFMKDIKRNLSEGKGSVPEDRSSDTETSFDSKNNSEDEFNTEFKDSDIEQALDRITGEFEQSEIMNILMSLSSSGVMASTFAHEINGVATDLGTRNDHLKMCMDSILAESDYRGESFLNPYKLLQFYSVTDRLLAAWLSVIITPLEKESREETISSFDYELRHIIQLWKPLLDSKFISIYEDFSESKITLDNFNKLDLFLILNNFILNSAYYLEEKDSGERRIDISLAETQSLIILELSNNGKELSEKYKANPNYILKPGITTKPEDDGTGLGMWILNEAVERNGGRTEVISDFKGFKIKIIFSKQKEV</sequence>
<feature type="compositionally biased region" description="Basic and acidic residues" evidence="1">
    <location>
        <begin position="565"/>
        <end position="577"/>
    </location>
</feature>
<evidence type="ECO:0000313" key="3">
    <source>
        <dbReference type="EMBL" id="RSI89574.1"/>
    </source>
</evidence>
<dbReference type="EMBL" id="RJNZ01000018">
    <property type="protein sequence ID" value="RSI89574.1"/>
    <property type="molecule type" value="Genomic_DNA"/>
</dbReference>
<dbReference type="Gene3D" id="3.30.565.10">
    <property type="entry name" value="Histidine kinase-like ATPase, C-terminal domain"/>
    <property type="match status" value="2"/>
</dbReference>
<reference evidence="3 4" key="1">
    <citation type="submission" date="2018-11" db="EMBL/GenBank/DDBJ databases">
        <title>Species Designations Belie Phenotypic and Genotypic Heterogeneity in Oral Streptococci.</title>
        <authorList>
            <person name="Velsko I."/>
        </authorList>
    </citation>
    <scope>NUCLEOTIDE SEQUENCE [LARGE SCALE GENOMIC DNA]</scope>
    <source>
        <strain evidence="3 4">BCC55</strain>
    </source>
</reference>
<dbReference type="Proteomes" id="UP000267870">
    <property type="component" value="Unassembled WGS sequence"/>
</dbReference>
<feature type="domain" description="Histidine kinase/HSP90-like ATPase" evidence="2">
    <location>
        <begin position="746"/>
        <end position="860"/>
    </location>
</feature>
<dbReference type="SMART" id="SM00387">
    <property type="entry name" value="HATPase_c"/>
    <property type="match status" value="1"/>
</dbReference>
<dbReference type="Pfam" id="PF13589">
    <property type="entry name" value="HATPase_c_3"/>
    <property type="match status" value="1"/>
</dbReference>
<gene>
    <name evidence="3" type="ORF">D8845_09365</name>
</gene>
<keyword evidence="3" id="KW-0808">Transferase</keyword>
<dbReference type="InterPro" id="IPR036890">
    <property type="entry name" value="HATPase_C_sf"/>
</dbReference>
<organism evidence="3 4">
    <name type="scientific">Streptococcus mitis</name>
    <dbReference type="NCBI Taxonomy" id="28037"/>
    <lineage>
        <taxon>Bacteria</taxon>
        <taxon>Bacillati</taxon>
        <taxon>Bacillota</taxon>
        <taxon>Bacilli</taxon>
        <taxon>Lactobacillales</taxon>
        <taxon>Streptococcaceae</taxon>
        <taxon>Streptococcus</taxon>
        <taxon>Streptococcus mitis group</taxon>
    </lineage>
</organism>
<dbReference type="AlphaFoldDB" id="A0A3R9K2F6"/>
<dbReference type="SUPFAM" id="SSF55874">
    <property type="entry name" value="ATPase domain of HSP90 chaperone/DNA topoisomerase II/histidine kinase"/>
    <property type="match status" value="2"/>
</dbReference>
<evidence type="ECO:0000256" key="1">
    <source>
        <dbReference type="SAM" id="MobiDB-lite"/>
    </source>
</evidence>
<dbReference type="RefSeq" id="WP_125453293.1">
    <property type="nucleotide sequence ID" value="NZ_RJNZ01000018.1"/>
</dbReference>
<accession>A0A3R9K2F6</accession>
<name>A0A3R9K2F6_STRMT</name>
<evidence type="ECO:0000259" key="2">
    <source>
        <dbReference type="SMART" id="SM00387"/>
    </source>
</evidence>
<proteinExistence type="predicted"/>
<dbReference type="InterPro" id="IPR032834">
    <property type="entry name" value="NatK-like_C"/>
</dbReference>
<dbReference type="GO" id="GO:0016301">
    <property type="term" value="F:kinase activity"/>
    <property type="evidence" value="ECO:0007669"/>
    <property type="project" value="UniProtKB-KW"/>
</dbReference>
<protein>
    <submittedName>
        <fullName evidence="3">Sensory histidine kinase AtoS</fullName>
    </submittedName>
</protein>
<keyword evidence="3" id="KW-0418">Kinase</keyword>